<dbReference type="EMBL" id="LMTZ01000102">
    <property type="protein sequence ID" value="KST65881.1"/>
    <property type="molecule type" value="Genomic_DNA"/>
</dbReference>
<keyword evidence="2" id="KW-1185">Reference proteome</keyword>
<dbReference type="Proteomes" id="UP000053372">
    <property type="component" value="Unassembled WGS sequence"/>
</dbReference>
<comment type="caution">
    <text evidence="1">The sequence shown here is derived from an EMBL/GenBank/DDBJ whole genome shotgun (WGS) entry which is preliminary data.</text>
</comment>
<protein>
    <submittedName>
        <fullName evidence="1">Uncharacterized protein</fullName>
    </submittedName>
</protein>
<sequence length="68" mass="7750">MNQSSNRKSTMRKANIFIALIFVVFATTRIVRMLGLRVVRSENGIEVRLHPHFHGTGDTSPLEIKNKD</sequence>
<evidence type="ECO:0000313" key="1">
    <source>
        <dbReference type="EMBL" id="KST65881.1"/>
    </source>
</evidence>
<dbReference type="RefSeq" id="WP_058183922.1">
    <property type="nucleotide sequence ID" value="NZ_LMTZ01000102.1"/>
</dbReference>
<name>A0A0V7ZMY2_9CYAN</name>
<gene>
    <name evidence="1" type="ORF">BC008_23155</name>
</gene>
<dbReference type="AlphaFoldDB" id="A0A0V7ZMY2"/>
<reference evidence="1 2" key="1">
    <citation type="journal article" date="2015" name="Genome Announc.">
        <title>Draft Genome of the Euendolithic (true boring) Cyanobacterium Mastigocoleus testarum strain BC008.</title>
        <authorList>
            <person name="Guida B.S."/>
            <person name="Garcia-Pichel F."/>
        </authorList>
    </citation>
    <scope>NUCLEOTIDE SEQUENCE [LARGE SCALE GENOMIC DNA]</scope>
    <source>
        <strain evidence="1 2">BC008</strain>
    </source>
</reference>
<evidence type="ECO:0000313" key="2">
    <source>
        <dbReference type="Proteomes" id="UP000053372"/>
    </source>
</evidence>
<accession>A0A0V7ZMY2</accession>
<organism evidence="1 2">
    <name type="scientific">Mastigocoleus testarum BC008</name>
    <dbReference type="NCBI Taxonomy" id="371196"/>
    <lineage>
        <taxon>Bacteria</taxon>
        <taxon>Bacillati</taxon>
        <taxon>Cyanobacteriota</taxon>
        <taxon>Cyanophyceae</taxon>
        <taxon>Nostocales</taxon>
        <taxon>Hapalosiphonaceae</taxon>
        <taxon>Mastigocoleus</taxon>
    </lineage>
</organism>
<proteinExistence type="predicted"/>